<feature type="region of interest" description="Disordered" evidence="1">
    <location>
        <begin position="218"/>
        <end position="241"/>
    </location>
</feature>
<feature type="non-terminal residue" evidence="3">
    <location>
        <position position="487"/>
    </location>
</feature>
<organism evidence="3 4">
    <name type="scientific">Marasmius crinis-equi</name>
    <dbReference type="NCBI Taxonomy" id="585013"/>
    <lineage>
        <taxon>Eukaryota</taxon>
        <taxon>Fungi</taxon>
        <taxon>Dikarya</taxon>
        <taxon>Basidiomycota</taxon>
        <taxon>Agaricomycotina</taxon>
        <taxon>Agaricomycetes</taxon>
        <taxon>Agaricomycetidae</taxon>
        <taxon>Agaricales</taxon>
        <taxon>Marasmiineae</taxon>
        <taxon>Marasmiaceae</taxon>
        <taxon>Marasmius</taxon>
    </lineage>
</organism>
<evidence type="ECO:0000256" key="2">
    <source>
        <dbReference type="SAM" id="Phobius"/>
    </source>
</evidence>
<keyword evidence="2" id="KW-0812">Transmembrane</keyword>
<evidence type="ECO:0000256" key="1">
    <source>
        <dbReference type="SAM" id="MobiDB-lite"/>
    </source>
</evidence>
<name>A0ABR3EKX3_9AGAR</name>
<evidence type="ECO:0000313" key="4">
    <source>
        <dbReference type="Proteomes" id="UP001465976"/>
    </source>
</evidence>
<dbReference type="Proteomes" id="UP001465976">
    <property type="component" value="Unassembled WGS sequence"/>
</dbReference>
<feature type="transmembrane region" description="Helical" evidence="2">
    <location>
        <begin position="82"/>
        <end position="100"/>
    </location>
</feature>
<dbReference type="PANTHER" id="PTHR35043">
    <property type="entry name" value="TRANSCRIPTION FACTOR DOMAIN-CONTAINING PROTEIN"/>
    <property type="match status" value="1"/>
</dbReference>
<dbReference type="PANTHER" id="PTHR35043:SF8">
    <property type="entry name" value="DUF4220 DOMAIN-CONTAINING PROTEIN"/>
    <property type="match status" value="1"/>
</dbReference>
<dbReference type="EMBL" id="JBAHYK010003457">
    <property type="protein sequence ID" value="KAL0563480.1"/>
    <property type="molecule type" value="Genomic_DNA"/>
</dbReference>
<protein>
    <submittedName>
        <fullName evidence="3">Uncharacterized protein</fullName>
    </submittedName>
</protein>
<gene>
    <name evidence="3" type="ORF">V5O48_018587</name>
</gene>
<feature type="transmembrane region" description="Helical" evidence="2">
    <location>
        <begin position="44"/>
        <end position="62"/>
    </location>
</feature>
<keyword evidence="4" id="KW-1185">Reference proteome</keyword>
<keyword evidence="2" id="KW-0472">Membrane</keyword>
<reference evidence="3 4" key="1">
    <citation type="submission" date="2024-02" db="EMBL/GenBank/DDBJ databases">
        <title>A draft genome for the cacao thread blight pathogen Marasmius crinis-equi.</title>
        <authorList>
            <person name="Cohen S.P."/>
            <person name="Baruah I.K."/>
            <person name="Amoako-Attah I."/>
            <person name="Bukari Y."/>
            <person name="Meinhardt L.W."/>
            <person name="Bailey B.A."/>
        </authorList>
    </citation>
    <scope>NUCLEOTIDE SEQUENCE [LARGE SCALE GENOMIC DNA]</scope>
    <source>
        <strain evidence="3 4">GH-76</strain>
    </source>
</reference>
<accession>A0ABR3EKX3</accession>
<proteinExistence type="predicted"/>
<keyword evidence="2" id="KW-1133">Transmembrane helix</keyword>
<evidence type="ECO:0000313" key="3">
    <source>
        <dbReference type="EMBL" id="KAL0563480.1"/>
    </source>
</evidence>
<comment type="caution">
    <text evidence="3">The sequence shown here is derived from an EMBL/GenBank/DDBJ whole genome shotgun (WGS) entry which is preliminary data.</text>
</comment>
<sequence>MSTLEDFLNSMITSVSNSTMQSVGSNVNIGPCNDIRECRTLPDIFKSCYSVIIISIWVSIHPNVPSVHWVGKSTLGNLLNEVIVMTIAIIAPELIMLWAMRQRYKAMDVAKKFKKYGWTKTHGFLAIMKGIALYDGEKFCCYVEDKPIKPEHQVHIEKIETILEQNRRLLQGDDGARGAQVPGNSNIHRSMGELGETHRVEIGGGTSQSSTHVLTSLSTEGLGSKDPTPSRTHRTETIGLDDQTLSKVDTSLLQAGISGHGSVRDVPYNASGSSSTLDQMPSSCSIVDFEKYDSRPVSRQALRAPTNLTLLEYLLDNGLLRIHASEIKGNFDHGDVFSKIIAVLQITWFLSKLIGRKVGGLFITELEIVTLGCAFLSLVAYGCWWDKPQRVRYPYKVLIPKLASEPITSTEKVREAKTMRESLSSEYHRIMDRVRGDYQHIRRVNPKLPTALFIPLYLLYFFGEQIGALLNADKAEAILKVPDYLFS</sequence>
<feature type="transmembrane region" description="Helical" evidence="2">
    <location>
        <begin position="361"/>
        <end position="384"/>
    </location>
</feature>